<dbReference type="Gene3D" id="2.60.40.150">
    <property type="entry name" value="C2 domain"/>
    <property type="match status" value="1"/>
</dbReference>
<dbReference type="PROSITE" id="PS50004">
    <property type="entry name" value="C2"/>
    <property type="match status" value="1"/>
</dbReference>
<dbReference type="SMART" id="SM00239">
    <property type="entry name" value="C2"/>
    <property type="match status" value="1"/>
</dbReference>
<sequence length="256" mass="29464">MDRQQQVRIHLKRAINLPPDGGLFGSCTCDAYVVMQVQGAQKTPRPFKSKVVPFTLNPIWTDHVYVVMITETERERCVLHVALYDHNDLLPDELVGEVHIHLGELANGIHQQVHHFPLQVTRRRRRRLENCQVELAFDVITHTRTKETVELEAWENQRFSLLHRGWSKAHLKPSDPLPWTCEDGKGGGHHLSDVGGSAPSGFASRVGWLYDIRLGDDNGWLYARSFAGPWYNQDDVTMQVRQRRWINSFIKLAEMS</sequence>
<feature type="domain" description="C2" evidence="1">
    <location>
        <begin position="1"/>
        <end position="118"/>
    </location>
</feature>
<dbReference type="InterPro" id="IPR000008">
    <property type="entry name" value="C2_dom"/>
</dbReference>
<protein>
    <recommendedName>
        <fullName evidence="1">C2 domain-containing protein</fullName>
    </recommendedName>
</protein>
<dbReference type="CDD" id="cd00030">
    <property type="entry name" value="C2"/>
    <property type="match status" value="1"/>
</dbReference>
<evidence type="ECO:0000313" key="3">
    <source>
        <dbReference type="Proteomes" id="UP000481153"/>
    </source>
</evidence>
<evidence type="ECO:0000259" key="1">
    <source>
        <dbReference type="PROSITE" id="PS50004"/>
    </source>
</evidence>
<dbReference type="Proteomes" id="UP000481153">
    <property type="component" value="Unassembled WGS sequence"/>
</dbReference>
<gene>
    <name evidence="2" type="ORF">Ae201684_006036</name>
</gene>
<dbReference type="InterPro" id="IPR035892">
    <property type="entry name" value="C2_domain_sf"/>
</dbReference>
<dbReference type="PANTHER" id="PTHR47800:SF5">
    <property type="entry name" value="FER-1-LIKE PROTEIN 6"/>
    <property type="match status" value="1"/>
</dbReference>
<reference evidence="2 3" key="1">
    <citation type="submission" date="2019-07" db="EMBL/GenBank/DDBJ databases">
        <title>Genomics analysis of Aphanomyces spp. identifies a new class of oomycete effector associated with host adaptation.</title>
        <authorList>
            <person name="Gaulin E."/>
        </authorList>
    </citation>
    <scope>NUCLEOTIDE SEQUENCE [LARGE SCALE GENOMIC DNA]</scope>
    <source>
        <strain evidence="2 3">ATCC 201684</strain>
    </source>
</reference>
<comment type="caution">
    <text evidence="2">The sequence shown here is derived from an EMBL/GenBank/DDBJ whole genome shotgun (WGS) entry which is preliminary data.</text>
</comment>
<dbReference type="PANTHER" id="PTHR47800">
    <property type="entry name" value="C2 DOMAIN-CONTAINING PROTEIN"/>
    <property type="match status" value="1"/>
</dbReference>
<evidence type="ECO:0000313" key="2">
    <source>
        <dbReference type="EMBL" id="KAF0738044.1"/>
    </source>
</evidence>
<accession>A0A6G0XD32</accession>
<dbReference type="EMBL" id="VJMJ01000079">
    <property type="protein sequence ID" value="KAF0738044.1"/>
    <property type="molecule type" value="Genomic_DNA"/>
</dbReference>
<dbReference type="GO" id="GO:0010628">
    <property type="term" value="P:positive regulation of gene expression"/>
    <property type="evidence" value="ECO:0007669"/>
    <property type="project" value="TreeGrafter"/>
</dbReference>
<organism evidence="2 3">
    <name type="scientific">Aphanomyces euteiches</name>
    <dbReference type="NCBI Taxonomy" id="100861"/>
    <lineage>
        <taxon>Eukaryota</taxon>
        <taxon>Sar</taxon>
        <taxon>Stramenopiles</taxon>
        <taxon>Oomycota</taxon>
        <taxon>Saprolegniomycetes</taxon>
        <taxon>Saprolegniales</taxon>
        <taxon>Verrucalvaceae</taxon>
        <taxon>Aphanomyces</taxon>
    </lineage>
</organism>
<dbReference type="SUPFAM" id="SSF49562">
    <property type="entry name" value="C2 domain (Calcium/lipid-binding domain, CaLB)"/>
    <property type="match status" value="1"/>
</dbReference>
<dbReference type="AlphaFoldDB" id="A0A6G0XD32"/>
<keyword evidence="3" id="KW-1185">Reference proteome</keyword>
<dbReference type="VEuPathDB" id="FungiDB:AeMF1_020605"/>
<proteinExistence type="predicted"/>
<dbReference type="Pfam" id="PF00168">
    <property type="entry name" value="C2"/>
    <property type="match status" value="1"/>
</dbReference>
<name>A0A6G0XD32_9STRA</name>